<evidence type="ECO:0008006" key="3">
    <source>
        <dbReference type="Google" id="ProtNLM"/>
    </source>
</evidence>
<keyword evidence="2" id="KW-1185">Reference proteome</keyword>
<reference evidence="2" key="1">
    <citation type="submission" date="2016-09" db="EMBL/GenBank/DDBJ databases">
        <title>Draft genome sequence of a novel species of the family Streptococcaceae isolated from flowers.</title>
        <authorList>
            <person name="Chuah L.-O."/>
            <person name="Yap K.-P."/>
            <person name="Thong K.L."/>
            <person name="Liong M.T."/>
            <person name="Ahmad R."/>
            <person name="Rusul G."/>
        </authorList>
    </citation>
    <scope>NUCLEOTIDE SEQUENCE [LARGE SCALE GENOMIC DNA]</scope>
    <source>
        <strain evidence="2">HibF3</strain>
    </source>
</reference>
<protein>
    <recommendedName>
        <fullName evidence="3">DUF2316 domain-containing protein</fullName>
    </recommendedName>
</protein>
<dbReference type="OrthoDB" id="3233189at2"/>
<dbReference type="AlphaFoldDB" id="A0A9Q5P0L5"/>
<gene>
    <name evidence="1" type="ORF">BG262_07915</name>
</gene>
<name>A0A9Q5P0L5_9LACT</name>
<proteinExistence type="predicted"/>
<dbReference type="Gene3D" id="1.10.10.60">
    <property type="entry name" value="Homeodomain-like"/>
    <property type="match status" value="1"/>
</dbReference>
<organism evidence="1 2">
    <name type="scientific">Floricoccus penangensis</name>
    <dbReference type="NCBI Taxonomy" id="1859475"/>
    <lineage>
        <taxon>Bacteria</taxon>
        <taxon>Bacillati</taxon>
        <taxon>Bacillota</taxon>
        <taxon>Bacilli</taxon>
        <taxon>Lactobacillales</taxon>
        <taxon>Streptococcaceae</taxon>
        <taxon>Floricoccus</taxon>
    </lineage>
</organism>
<dbReference type="EMBL" id="MKIQ01000002">
    <property type="protein sequence ID" value="OFI47908.1"/>
    <property type="molecule type" value="Genomic_DNA"/>
</dbReference>
<comment type="caution">
    <text evidence="1">The sequence shown here is derived from an EMBL/GenBank/DDBJ whole genome shotgun (WGS) entry which is preliminary data.</text>
</comment>
<sequence length="99" mass="11694">MSLTRSQTIETKKEFQDNLTLSGLTIERIAEDLNTTPEIIENTLNLDAIHIEDPWVLKEYLEEKIRENGDVPIEFKALRGDYHQYWFLNSRRIDKMKIG</sequence>
<dbReference type="InterPro" id="IPR018757">
    <property type="entry name" value="DUF2316"/>
</dbReference>
<dbReference type="Pfam" id="PF10078">
    <property type="entry name" value="DUF2316"/>
    <property type="match status" value="1"/>
</dbReference>
<evidence type="ECO:0000313" key="2">
    <source>
        <dbReference type="Proteomes" id="UP000177273"/>
    </source>
</evidence>
<accession>A0A9Q5P0L5</accession>
<dbReference type="Proteomes" id="UP000177273">
    <property type="component" value="Unassembled WGS sequence"/>
</dbReference>
<dbReference type="RefSeq" id="WP_070787016.1">
    <property type="nucleotide sequence ID" value="NZ_MKIQ01000002.1"/>
</dbReference>
<evidence type="ECO:0000313" key="1">
    <source>
        <dbReference type="EMBL" id="OFI47908.1"/>
    </source>
</evidence>